<dbReference type="Gene3D" id="2.10.25.10">
    <property type="entry name" value="Laminin"/>
    <property type="match status" value="1"/>
</dbReference>
<dbReference type="FunFam" id="2.10.25.10:FF:000038">
    <property type="entry name" value="Fibrillin 2"/>
    <property type="match status" value="1"/>
</dbReference>
<keyword evidence="4" id="KW-1015">Disulfide bond</keyword>
<keyword evidence="3" id="KW-0677">Repeat</keyword>
<gene>
    <name evidence="6" type="primary">mup-4_1</name>
    <name evidence="6" type="ORF">OS493_008437</name>
</gene>
<dbReference type="Pfam" id="PF07645">
    <property type="entry name" value="EGF_CA"/>
    <property type="match status" value="1"/>
</dbReference>
<evidence type="ECO:0000259" key="5">
    <source>
        <dbReference type="Pfam" id="PF07645"/>
    </source>
</evidence>
<keyword evidence="7" id="KW-1185">Reference proteome</keyword>
<evidence type="ECO:0000313" key="7">
    <source>
        <dbReference type="Proteomes" id="UP001163046"/>
    </source>
</evidence>
<dbReference type="EMBL" id="MU825399">
    <property type="protein sequence ID" value="KAJ7393136.1"/>
    <property type="molecule type" value="Genomic_DNA"/>
</dbReference>
<protein>
    <submittedName>
        <fullName evidence="6">EGF domain</fullName>
    </submittedName>
</protein>
<dbReference type="InterPro" id="IPR018097">
    <property type="entry name" value="EGF_Ca-bd_CS"/>
</dbReference>
<evidence type="ECO:0000256" key="3">
    <source>
        <dbReference type="ARBA" id="ARBA00022737"/>
    </source>
</evidence>
<comment type="caution">
    <text evidence="6">The sequence shown here is derived from an EMBL/GenBank/DDBJ whole genome shotgun (WGS) entry which is preliminary data.</text>
</comment>
<dbReference type="OrthoDB" id="5986392at2759"/>
<dbReference type="CDD" id="cd00054">
    <property type="entry name" value="EGF_CA"/>
    <property type="match status" value="1"/>
</dbReference>
<evidence type="ECO:0000256" key="2">
    <source>
        <dbReference type="ARBA" id="ARBA00022729"/>
    </source>
</evidence>
<name>A0A9X0A491_9CNID</name>
<accession>A0A9X0A491</accession>
<evidence type="ECO:0000256" key="1">
    <source>
        <dbReference type="ARBA" id="ARBA00022536"/>
    </source>
</evidence>
<dbReference type="PROSITE" id="PS01187">
    <property type="entry name" value="EGF_CA"/>
    <property type="match status" value="1"/>
</dbReference>
<dbReference type="GO" id="GO:0005509">
    <property type="term" value="F:calcium ion binding"/>
    <property type="evidence" value="ECO:0007669"/>
    <property type="project" value="InterPro"/>
</dbReference>
<keyword evidence="2" id="KW-0732">Signal</keyword>
<evidence type="ECO:0000256" key="4">
    <source>
        <dbReference type="ARBA" id="ARBA00023157"/>
    </source>
</evidence>
<organism evidence="6 7">
    <name type="scientific">Desmophyllum pertusum</name>
    <dbReference type="NCBI Taxonomy" id="174260"/>
    <lineage>
        <taxon>Eukaryota</taxon>
        <taxon>Metazoa</taxon>
        <taxon>Cnidaria</taxon>
        <taxon>Anthozoa</taxon>
        <taxon>Hexacorallia</taxon>
        <taxon>Scleractinia</taxon>
        <taxon>Caryophylliina</taxon>
        <taxon>Caryophylliidae</taxon>
        <taxon>Desmophyllum</taxon>
    </lineage>
</organism>
<reference evidence="6" key="1">
    <citation type="submission" date="2023-01" db="EMBL/GenBank/DDBJ databases">
        <title>Genome assembly of the deep-sea coral Lophelia pertusa.</title>
        <authorList>
            <person name="Herrera S."/>
            <person name="Cordes E."/>
        </authorList>
    </citation>
    <scope>NUCLEOTIDE SEQUENCE</scope>
    <source>
        <strain evidence="6">USNM1676648</strain>
        <tissue evidence="6">Polyp</tissue>
    </source>
</reference>
<dbReference type="Proteomes" id="UP001163046">
    <property type="component" value="Unassembled WGS sequence"/>
</dbReference>
<feature type="domain" description="NOTCH1 EGF-like calcium-binding" evidence="5">
    <location>
        <begin position="16"/>
        <end position="42"/>
    </location>
</feature>
<dbReference type="InterPro" id="IPR049883">
    <property type="entry name" value="NOTCH1_EGF-like"/>
</dbReference>
<dbReference type="SUPFAM" id="SSF57196">
    <property type="entry name" value="EGF/Laminin"/>
    <property type="match status" value="1"/>
</dbReference>
<evidence type="ECO:0000313" key="6">
    <source>
        <dbReference type="EMBL" id="KAJ7393136.1"/>
    </source>
</evidence>
<proteinExistence type="predicted"/>
<sequence>MHLSTRIHWKRMQQNVDECAIGTHNCSSNASCINTIGSFACSNKTELIGNRTTLTRNKGYNPYQAASSCADVLLNTPESKKRCLLPQKRGRRCSSHILPHGGYS</sequence>
<dbReference type="AlphaFoldDB" id="A0A9X0A491"/>
<keyword evidence="1" id="KW-0245">EGF-like domain</keyword>